<evidence type="ECO:0000256" key="2">
    <source>
        <dbReference type="ARBA" id="ARBA00022605"/>
    </source>
</evidence>
<keyword evidence="3 9" id="KW-0328">Glycosyltransferase</keyword>
<dbReference type="GO" id="GO:0005829">
    <property type="term" value="C:cytosol"/>
    <property type="evidence" value="ECO:0007669"/>
    <property type="project" value="TreeGrafter"/>
</dbReference>
<feature type="domain" description="Glycosyl transferase family 3" evidence="10">
    <location>
        <begin position="80"/>
        <end position="336"/>
    </location>
</feature>
<comment type="caution">
    <text evidence="9">Lacks conserved residue(s) required for the propagation of feature annotation.</text>
</comment>
<comment type="similarity">
    <text evidence="9">Belongs to the anthranilate phosphoribosyltransferase family.</text>
</comment>
<comment type="function">
    <text evidence="9">Catalyzes the transfer of the phosphoribosyl group of 5-phosphorylribose-1-pyrophosphate (PRPP) to anthranilate to yield N-(5'-phosphoribosyl)-anthranilate (PRA).</text>
</comment>
<keyword evidence="5 9" id="KW-0822">Tryptophan biosynthesis</keyword>
<evidence type="ECO:0000313" key="12">
    <source>
        <dbReference type="EMBL" id="QSB16204.1"/>
    </source>
</evidence>
<dbReference type="InterPro" id="IPR005940">
    <property type="entry name" value="Anthranilate_Pribosyl_Tfrase"/>
</dbReference>
<name>A0A895YED1_9ACTN</name>
<evidence type="ECO:0000256" key="4">
    <source>
        <dbReference type="ARBA" id="ARBA00022679"/>
    </source>
</evidence>
<sequence>MVDRTWPDLLAALLRGDELSTGDTAWAMGEIMSGAATGAQIAGFVTALRAKRETPAEIAGLVEAMLTHAVRVELPEQLRARAVDVVGTGGDRAHTVNISTMAALVVAAAGVPVVKHGNRAASSSCGAADLLEALGLPLDLGPEQVARCVTEAGIGFCFAPRFHPGMRHAGGPRRELGVPTAFNVLGPLTNPAQPRACAIGCADARMAPVMAQVFADRGQTALVMRGEDGLDELSTAGPTRVWVAAGGVVQATVVDAADLGLARCGDGDLRGGDPAYNADVTRRLLAGEPGPVRDAVLINAGAAVAVAEGADLTGDLTKALRAGLERATEALDSGAAAEVLARWLAVATA</sequence>
<dbReference type="NCBIfam" id="TIGR01245">
    <property type="entry name" value="trpD"/>
    <property type="match status" value="1"/>
</dbReference>
<reference evidence="12" key="1">
    <citation type="submission" date="2021-02" db="EMBL/GenBank/DDBJ databases">
        <title>Natrosporangium hydrolyticum gen. nov., sp. nov, a haloalkaliphilic actinobacterium from a soda solonchak soil.</title>
        <authorList>
            <person name="Sorokin D.Y."/>
            <person name="Khijniak T.V."/>
            <person name="Zakharycheva A.P."/>
            <person name="Boueva O.V."/>
            <person name="Ariskina E.V."/>
            <person name="Hahnke R.L."/>
            <person name="Bunk B."/>
            <person name="Sproer C."/>
            <person name="Schumann P."/>
            <person name="Evtushenko L.I."/>
            <person name="Kublanov I.V."/>
        </authorList>
    </citation>
    <scope>NUCLEOTIDE SEQUENCE</scope>
    <source>
        <strain evidence="12">DSM 106523</strain>
    </source>
</reference>
<evidence type="ECO:0000313" key="13">
    <source>
        <dbReference type="Proteomes" id="UP000662857"/>
    </source>
</evidence>
<dbReference type="InterPro" id="IPR000312">
    <property type="entry name" value="Glycosyl_Trfase_fam3"/>
</dbReference>
<dbReference type="UniPathway" id="UPA00035">
    <property type="reaction ID" value="UER00041"/>
</dbReference>
<feature type="binding site" evidence="9">
    <location>
        <begin position="97"/>
        <end position="100"/>
    </location>
    <ligand>
        <name>5-phospho-alpha-D-ribose 1-diphosphate</name>
        <dbReference type="ChEBI" id="CHEBI:58017"/>
    </ligand>
</feature>
<evidence type="ECO:0000256" key="7">
    <source>
        <dbReference type="ARBA" id="ARBA00052328"/>
    </source>
</evidence>
<dbReference type="InterPro" id="IPR035902">
    <property type="entry name" value="Nuc_phospho_transferase"/>
</dbReference>
<dbReference type="HAMAP" id="MF_00211">
    <property type="entry name" value="TrpD"/>
    <property type="match status" value="1"/>
</dbReference>
<dbReference type="Pfam" id="PF00591">
    <property type="entry name" value="Glycos_transf_3"/>
    <property type="match status" value="1"/>
</dbReference>
<evidence type="ECO:0000256" key="6">
    <source>
        <dbReference type="ARBA" id="ARBA00023141"/>
    </source>
</evidence>
<keyword evidence="9" id="KW-0460">Magnesium</keyword>
<keyword evidence="9" id="KW-0479">Metal-binding</keyword>
<feature type="binding site" evidence="9">
    <location>
        <position position="127"/>
    </location>
    <ligand>
        <name>5-phospho-alpha-D-ribose 1-diphosphate</name>
        <dbReference type="ChEBI" id="CHEBI:58017"/>
    </ligand>
</feature>
<organism evidence="12 13">
    <name type="scientific">Natronosporangium hydrolyticum</name>
    <dbReference type="NCBI Taxonomy" id="2811111"/>
    <lineage>
        <taxon>Bacteria</taxon>
        <taxon>Bacillati</taxon>
        <taxon>Actinomycetota</taxon>
        <taxon>Actinomycetes</taxon>
        <taxon>Micromonosporales</taxon>
        <taxon>Micromonosporaceae</taxon>
        <taxon>Natronosporangium</taxon>
    </lineage>
</organism>
<protein>
    <recommendedName>
        <fullName evidence="9">Anthranilate phosphoribosyltransferase</fullName>
        <ecNumber evidence="9">2.4.2.18</ecNumber>
    </recommendedName>
</protein>
<dbReference type="InterPro" id="IPR017459">
    <property type="entry name" value="Glycosyl_Trfase_fam3_N_dom"/>
</dbReference>
<feature type="binding site" evidence="9">
    <location>
        <position position="95"/>
    </location>
    <ligand>
        <name>5-phospho-alpha-D-ribose 1-diphosphate</name>
        <dbReference type="ChEBI" id="CHEBI:58017"/>
    </ligand>
</feature>
<dbReference type="InterPro" id="IPR036320">
    <property type="entry name" value="Glycosyl_Trfase_fam3_N_dom_sf"/>
</dbReference>
<accession>A0A895YED1</accession>
<comment type="cofactor">
    <cofactor evidence="9">
        <name>Mg(2+)</name>
        <dbReference type="ChEBI" id="CHEBI:18420"/>
    </cofactor>
    <text evidence="9">Binds 2 magnesium ions per monomer.</text>
</comment>
<comment type="pathway">
    <text evidence="1 9">Amino-acid biosynthesis; L-tryptophan biosynthesis; L-tryptophan from chorismate: step 2/5.</text>
</comment>
<feature type="binding site" evidence="9">
    <location>
        <position position="231"/>
    </location>
    <ligand>
        <name>Mg(2+)</name>
        <dbReference type="ChEBI" id="CHEBI:18420"/>
        <label>2</label>
    </ligand>
</feature>
<dbReference type="GO" id="GO:0000287">
    <property type="term" value="F:magnesium ion binding"/>
    <property type="evidence" value="ECO:0007669"/>
    <property type="project" value="UniProtKB-UniRule"/>
</dbReference>
<comment type="subunit">
    <text evidence="9">Homodimer.</text>
</comment>
<keyword evidence="13" id="KW-1185">Reference proteome</keyword>
<feature type="binding site" evidence="9">
    <location>
        <position position="99"/>
    </location>
    <ligand>
        <name>Mg(2+)</name>
        <dbReference type="ChEBI" id="CHEBI:18420"/>
        <label>1</label>
    </ligand>
</feature>
<feature type="binding site" evidence="9">
    <location>
        <position position="87"/>
    </location>
    <ligand>
        <name>anthranilate</name>
        <dbReference type="ChEBI" id="CHEBI:16567"/>
        <label>1</label>
    </ligand>
</feature>
<comment type="similarity">
    <text evidence="8">In the C-terminal section; belongs to the anthranilate phosphoribosyltransferase family.</text>
</comment>
<dbReference type="Gene3D" id="1.20.970.10">
    <property type="entry name" value="Transferase, Pyrimidine Nucleoside Phosphorylase, Chain C"/>
    <property type="match status" value="1"/>
</dbReference>
<feature type="binding site" evidence="9">
    <location>
        <position position="232"/>
    </location>
    <ligand>
        <name>Mg(2+)</name>
        <dbReference type="ChEBI" id="CHEBI:18420"/>
        <label>2</label>
    </ligand>
</feature>
<dbReference type="Proteomes" id="UP000662857">
    <property type="component" value="Chromosome"/>
</dbReference>
<dbReference type="SUPFAM" id="SSF52418">
    <property type="entry name" value="Nucleoside phosphorylase/phosphoribosyltransferase catalytic domain"/>
    <property type="match status" value="1"/>
</dbReference>
<dbReference type="Gene3D" id="3.40.1030.10">
    <property type="entry name" value="Nucleoside phosphorylase/phosphoribosyltransferase catalytic domain"/>
    <property type="match status" value="1"/>
</dbReference>
<keyword evidence="4 9" id="KW-0808">Transferase</keyword>
<feature type="binding site" evidence="9">
    <location>
        <begin position="115"/>
        <end position="123"/>
    </location>
    <ligand>
        <name>5-phospho-alpha-D-ribose 1-diphosphate</name>
        <dbReference type="ChEBI" id="CHEBI:58017"/>
    </ligand>
</feature>
<evidence type="ECO:0000256" key="5">
    <source>
        <dbReference type="ARBA" id="ARBA00022822"/>
    </source>
</evidence>
<dbReference type="FunFam" id="3.40.1030.10:FF:000002">
    <property type="entry name" value="Anthranilate phosphoribosyltransferase"/>
    <property type="match status" value="1"/>
</dbReference>
<feature type="binding site" evidence="9">
    <location>
        <position position="232"/>
    </location>
    <ligand>
        <name>Mg(2+)</name>
        <dbReference type="ChEBI" id="CHEBI:18420"/>
        <label>1</label>
    </ligand>
</feature>
<keyword evidence="6 9" id="KW-0057">Aromatic amino acid biosynthesis</keyword>
<evidence type="ECO:0000259" key="10">
    <source>
        <dbReference type="Pfam" id="PF00591"/>
    </source>
</evidence>
<evidence type="ECO:0000256" key="3">
    <source>
        <dbReference type="ARBA" id="ARBA00022676"/>
    </source>
</evidence>
<dbReference type="GO" id="GO:0000162">
    <property type="term" value="P:L-tryptophan biosynthetic process"/>
    <property type="evidence" value="ECO:0007669"/>
    <property type="project" value="UniProtKB-UniRule"/>
</dbReference>
<dbReference type="RefSeq" id="WP_239678408.1">
    <property type="nucleotide sequence ID" value="NZ_CP070499.1"/>
</dbReference>
<keyword evidence="2 9" id="KW-0028">Amino-acid biosynthesis</keyword>
<evidence type="ECO:0000256" key="1">
    <source>
        <dbReference type="ARBA" id="ARBA00004907"/>
    </source>
</evidence>
<comment type="catalytic activity">
    <reaction evidence="7 9">
        <text>N-(5-phospho-beta-D-ribosyl)anthranilate + diphosphate = 5-phospho-alpha-D-ribose 1-diphosphate + anthranilate</text>
        <dbReference type="Rhea" id="RHEA:11768"/>
        <dbReference type="ChEBI" id="CHEBI:16567"/>
        <dbReference type="ChEBI" id="CHEBI:18277"/>
        <dbReference type="ChEBI" id="CHEBI:33019"/>
        <dbReference type="ChEBI" id="CHEBI:58017"/>
        <dbReference type="EC" id="2.4.2.18"/>
    </reaction>
</comment>
<dbReference type="SUPFAM" id="SSF47648">
    <property type="entry name" value="Nucleoside phosphorylase/phosphoribosyltransferase N-terminal domain"/>
    <property type="match status" value="1"/>
</dbReference>
<evidence type="ECO:0000256" key="8">
    <source>
        <dbReference type="ARBA" id="ARBA00061188"/>
    </source>
</evidence>
<proteinExistence type="inferred from homology"/>
<dbReference type="AlphaFoldDB" id="A0A895YED1"/>
<feature type="binding site" evidence="9">
    <location>
        <begin position="90"/>
        <end position="91"/>
    </location>
    <ligand>
        <name>5-phospho-alpha-D-ribose 1-diphosphate</name>
        <dbReference type="ChEBI" id="CHEBI:58017"/>
    </ligand>
</feature>
<dbReference type="PANTHER" id="PTHR43285:SF2">
    <property type="entry name" value="ANTHRANILATE PHOSPHORIBOSYLTRANSFERASE"/>
    <property type="match status" value="1"/>
</dbReference>
<dbReference type="PANTHER" id="PTHR43285">
    <property type="entry name" value="ANTHRANILATE PHOSPHORIBOSYLTRANSFERASE"/>
    <property type="match status" value="1"/>
</dbReference>
<dbReference type="KEGG" id="nhy:JQS43_07870"/>
<gene>
    <name evidence="9 12" type="primary">trpD</name>
    <name evidence="12" type="ORF">JQS43_07870</name>
</gene>
<feature type="binding site" evidence="9">
    <location>
        <position position="118"/>
    </location>
    <ligand>
        <name>anthranilate</name>
        <dbReference type="ChEBI" id="CHEBI:16567"/>
        <label>1</label>
    </ligand>
</feature>
<feature type="binding site" evidence="9">
    <location>
        <position position="173"/>
    </location>
    <ligand>
        <name>anthranilate</name>
        <dbReference type="ChEBI" id="CHEBI:16567"/>
        <label>2</label>
    </ligand>
</feature>
<dbReference type="EMBL" id="CP070499">
    <property type="protein sequence ID" value="QSB16204.1"/>
    <property type="molecule type" value="Genomic_DNA"/>
</dbReference>
<evidence type="ECO:0000256" key="9">
    <source>
        <dbReference type="HAMAP-Rule" id="MF_00211"/>
    </source>
</evidence>
<dbReference type="EC" id="2.4.2.18" evidence="9"/>
<feature type="domain" description="Glycosyl transferase family 3 N-terminal" evidence="11">
    <location>
        <begin position="8"/>
        <end position="69"/>
    </location>
</feature>
<dbReference type="Pfam" id="PF02885">
    <property type="entry name" value="Glycos_trans_3N"/>
    <property type="match status" value="1"/>
</dbReference>
<dbReference type="GO" id="GO:0004048">
    <property type="term" value="F:anthranilate phosphoribosyltransferase activity"/>
    <property type="evidence" value="ECO:0007669"/>
    <property type="project" value="UniProtKB-UniRule"/>
</dbReference>
<evidence type="ECO:0000259" key="11">
    <source>
        <dbReference type="Pfam" id="PF02885"/>
    </source>
</evidence>
<feature type="binding site" evidence="9">
    <location>
        <position position="87"/>
    </location>
    <ligand>
        <name>5-phospho-alpha-D-ribose 1-diphosphate</name>
        <dbReference type="ChEBI" id="CHEBI:58017"/>
    </ligand>
</feature>